<feature type="region of interest" description="Disordered" evidence="1">
    <location>
        <begin position="125"/>
        <end position="153"/>
    </location>
</feature>
<feature type="transmembrane region" description="Helical" evidence="2">
    <location>
        <begin position="163"/>
        <end position="189"/>
    </location>
</feature>
<dbReference type="PROSITE" id="PS51354">
    <property type="entry name" value="GLUTAREDOXIN_2"/>
    <property type="match status" value="1"/>
</dbReference>
<accession>A0A1G1W8P7</accession>
<dbReference type="EMBL" id="MHCP01000015">
    <property type="protein sequence ID" value="OGY24046.1"/>
    <property type="molecule type" value="Genomic_DNA"/>
</dbReference>
<feature type="transmembrane region" description="Helical" evidence="2">
    <location>
        <begin position="201"/>
        <end position="223"/>
    </location>
</feature>
<keyword evidence="2" id="KW-1133">Transmembrane helix</keyword>
<sequence>MHKLIFKIIPPLFLVAYLLLLPKNVNASVDNEKIYYFWGQGCPHCAQVNEFFEEKGFYDKYPIEKKEIYFNRENANLLNEYYDQYDVPLGDRGVPAVFIGEHYLIGGFDIPNKFEALADEFIKDRSSEPAPQNKDGIKPQATGEAKSATTSEATSSTSMKINFLLPAVIAGALADSVNPCEFAVLVLLLTAILSSGSPRRALHAGLLFSLSIFISYLLMGLGLYKALTWGNLPRVFLTFIGVLAVILGLFLVR</sequence>
<proteinExistence type="predicted"/>
<gene>
    <name evidence="3" type="ORF">A2172_00670</name>
</gene>
<evidence type="ECO:0000313" key="4">
    <source>
        <dbReference type="Proteomes" id="UP000176631"/>
    </source>
</evidence>
<comment type="caution">
    <text evidence="3">The sequence shown here is derived from an EMBL/GenBank/DDBJ whole genome shotgun (WGS) entry which is preliminary data.</text>
</comment>
<dbReference type="InterPro" id="IPR036249">
    <property type="entry name" value="Thioredoxin-like_sf"/>
</dbReference>
<dbReference type="Proteomes" id="UP000176631">
    <property type="component" value="Unassembled WGS sequence"/>
</dbReference>
<name>A0A1G1W8P7_9BACT</name>
<dbReference type="STRING" id="1802593.A2172_00670"/>
<evidence type="ECO:0000313" key="3">
    <source>
        <dbReference type="EMBL" id="OGY24046.1"/>
    </source>
</evidence>
<dbReference type="Gene3D" id="3.40.30.10">
    <property type="entry name" value="Glutaredoxin"/>
    <property type="match status" value="1"/>
</dbReference>
<protein>
    <submittedName>
        <fullName evidence="3">Uncharacterized protein</fullName>
    </submittedName>
</protein>
<dbReference type="AlphaFoldDB" id="A0A1G1W8P7"/>
<feature type="transmembrane region" description="Helical" evidence="2">
    <location>
        <begin position="235"/>
        <end position="252"/>
    </location>
</feature>
<reference evidence="3 4" key="1">
    <citation type="journal article" date="2016" name="Nat. Commun.">
        <title>Thousands of microbial genomes shed light on interconnected biogeochemical processes in an aquifer system.</title>
        <authorList>
            <person name="Anantharaman K."/>
            <person name="Brown C.T."/>
            <person name="Hug L.A."/>
            <person name="Sharon I."/>
            <person name="Castelle C.J."/>
            <person name="Probst A.J."/>
            <person name="Thomas B.C."/>
            <person name="Singh A."/>
            <person name="Wilkins M.J."/>
            <person name="Karaoz U."/>
            <person name="Brodie E.L."/>
            <person name="Williams K.H."/>
            <person name="Hubbard S.S."/>
            <person name="Banfield J.F."/>
        </authorList>
    </citation>
    <scope>NUCLEOTIDE SEQUENCE [LARGE SCALE GENOMIC DNA]</scope>
</reference>
<organism evidence="3 4">
    <name type="scientific">Candidatus Woykebacteria bacterium RBG_13_40_15</name>
    <dbReference type="NCBI Taxonomy" id="1802593"/>
    <lineage>
        <taxon>Bacteria</taxon>
        <taxon>Candidatus Woykeibacteriota</taxon>
    </lineage>
</organism>
<feature type="compositionally biased region" description="Low complexity" evidence="1">
    <location>
        <begin position="141"/>
        <end position="153"/>
    </location>
</feature>
<keyword evidence="2" id="KW-0812">Transmembrane</keyword>
<keyword evidence="2" id="KW-0472">Membrane</keyword>
<evidence type="ECO:0000256" key="1">
    <source>
        <dbReference type="SAM" id="MobiDB-lite"/>
    </source>
</evidence>
<evidence type="ECO:0000256" key="2">
    <source>
        <dbReference type="SAM" id="Phobius"/>
    </source>
</evidence>
<dbReference type="SUPFAM" id="SSF52833">
    <property type="entry name" value="Thioredoxin-like"/>
    <property type="match status" value="1"/>
</dbReference>